<dbReference type="Gene3D" id="3.80.10.10">
    <property type="entry name" value="Ribonuclease Inhibitor"/>
    <property type="match status" value="1"/>
</dbReference>
<organism evidence="4 5">
    <name type="scientific">Peronospora matthiolae</name>
    <dbReference type="NCBI Taxonomy" id="2874970"/>
    <lineage>
        <taxon>Eukaryota</taxon>
        <taxon>Sar</taxon>
        <taxon>Stramenopiles</taxon>
        <taxon>Oomycota</taxon>
        <taxon>Peronosporomycetes</taxon>
        <taxon>Peronosporales</taxon>
        <taxon>Peronosporaceae</taxon>
        <taxon>Peronospora</taxon>
    </lineage>
</organism>
<dbReference type="Proteomes" id="UP001162060">
    <property type="component" value="Unassembled WGS sequence"/>
</dbReference>
<evidence type="ECO:0000313" key="4">
    <source>
        <dbReference type="EMBL" id="CAK7921508.1"/>
    </source>
</evidence>
<protein>
    <recommendedName>
        <fullName evidence="3">Disease resistance R13L4/SHOC-2-like LRR domain-containing protein</fullName>
    </recommendedName>
</protein>
<dbReference type="SUPFAM" id="SSF52075">
    <property type="entry name" value="Outer arm dynein light chain 1"/>
    <property type="match status" value="1"/>
</dbReference>
<dbReference type="EMBL" id="CAKLBY020000058">
    <property type="protein sequence ID" value="CAK7921508.1"/>
    <property type="molecule type" value="Genomic_DNA"/>
</dbReference>
<dbReference type="InterPro" id="IPR003591">
    <property type="entry name" value="Leu-rich_rpt_typical-subtyp"/>
</dbReference>
<dbReference type="InterPro" id="IPR050216">
    <property type="entry name" value="LRR_domain-containing"/>
</dbReference>
<dbReference type="Pfam" id="PF23598">
    <property type="entry name" value="LRR_14"/>
    <property type="match status" value="1"/>
</dbReference>
<evidence type="ECO:0000259" key="3">
    <source>
        <dbReference type="Pfam" id="PF23598"/>
    </source>
</evidence>
<dbReference type="SMART" id="SM00364">
    <property type="entry name" value="LRR_BAC"/>
    <property type="match status" value="3"/>
</dbReference>
<dbReference type="PRINTS" id="PR00019">
    <property type="entry name" value="LEURICHRPT"/>
</dbReference>
<reference evidence="4" key="1">
    <citation type="submission" date="2024-01" db="EMBL/GenBank/DDBJ databases">
        <authorList>
            <person name="Webb A."/>
        </authorList>
    </citation>
    <scope>NUCLEOTIDE SEQUENCE</scope>
    <source>
        <strain evidence="4">Pm1</strain>
    </source>
</reference>
<evidence type="ECO:0000313" key="5">
    <source>
        <dbReference type="Proteomes" id="UP001162060"/>
    </source>
</evidence>
<gene>
    <name evidence="4" type="ORF">PM001_LOCUS7177</name>
</gene>
<sequence>MPPRALSPLRLLAQRRFASLTPDPISASSLRDVARFGARVLSLDLQASEDLICRQLLCEHVGDACACRLALALERVPMLQRLDLSRNRLRALPDAVYKLQRLEWLDMRQNNLTMLSTDVANLTQLQVLDVRYNKLKTLPVEQLETLETLEEVRVTGNSDLMRTFESLKMSERLRATFVLE</sequence>
<dbReference type="GO" id="GO:0005737">
    <property type="term" value="C:cytoplasm"/>
    <property type="evidence" value="ECO:0007669"/>
    <property type="project" value="TreeGrafter"/>
</dbReference>
<dbReference type="InterPro" id="IPR032675">
    <property type="entry name" value="LRR_dom_sf"/>
</dbReference>
<keyword evidence="2" id="KW-0677">Repeat</keyword>
<accession>A0AAV1TKX0</accession>
<proteinExistence type="predicted"/>
<evidence type="ECO:0000256" key="2">
    <source>
        <dbReference type="ARBA" id="ARBA00022737"/>
    </source>
</evidence>
<keyword evidence="1" id="KW-0433">Leucine-rich repeat</keyword>
<dbReference type="AlphaFoldDB" id="A0AAV1TKX0"/>
<feature type="domain" description="Disease resistance R13L4/SHOC-2-like LRR" evidence="3">
    <location>
        <begin position="73"/>
        <end position="170"/>
    </location>
</feature>
<dbReference type="InterPro" id="IPR055414">
    <property type="entry name" value="LRR_R13L4/SHOC2-like"/>
</dbReference>
<name>A0AAV1TKX0_9STRA</name>
<dbReference type="PANTHER" id="PTHR48051">
    <property type="match status" value="1"/>
</dbReference>
<evidence type="ECO:0000256" key="1">
    <source>
        <dbReference type="ARBA" id="ARBA00022614"/>
    </source>
</evidence>
<comment type="caution">
    <text evidence="4">The sequence shown here is derived from an EMBL/GenBank/DDBJ whole genome shotgun (WGS) entry which is preliminary data.</text>
</comment>
<dbReference type="SMART" id="SM00369">
    <property type="entry name" value="LRR_TYP"/>
    <property type="match status" value="3"/>
</dbReference>
<dbReference type="PANTHER" id="PTHR48051:SF1">
    <property type="entry name" value="RAS SUPPRESSOR PROTEIN 1"/>
    <property type="match status" value="1"/>
</dbReference>